<feature type="compositionally biased region" description="Low complexity" evidence="1">
    <location>
        <begin position="89"/>
        <end position="102"/>
    </location>
</feature>
<feature type="region of interest" description="Disordered" evidence="1">
    <location>
        <begin position="1"/>
        <end position="67"/>
    </location>
</feature>
<accession>A0ABP1DP05</accession>
<keyword evidence="3" id="KW-1185">Reference proteome</keyword>
<reference evidence="3" key="1">
    <citation type="submission" date="2024-04" db="EMBL/GenBank/DDBJ databases">
        <authorList>
            <person name="Shaw F."/>
            <person name="Minotto A."/>
        </authorList>
    </citation>
    <scope>NUCLEOTIDE SEQUENCE [LARGE SCALE GENOMIC DNA]</scope>
</reference>
<feature type="compositionally biased region" description="Polar residues" evidence="1">
    <location>
        <begin position="22"/>
        <end position="32"/>
    </location>
</feature>
<proteinExistence type="predicted"/>
<dbReference type="Proteomes" id="UP001497453">
    <property type="component" value="Chromosome 5"/>
</dbReference>
<evidence type="ECO:0000256" key="1">
    <source>
        <dbReference type="SAM" id="MobiDB-lite"/>
    </source>
</evidence>
<gene>
    <name evidence="2" type="ORF">GFSPODELE1_LOCUS7077</name>
</gene>
<organism evidence="2 3">
    <name type="scientific">Somion occarium</name>
    <dbReference type="NCBI Taxonomy" id="3059160"/>
    <lineage>
        <taxon>Eukaryota</taxon>
        <taxon>Fungi</taxon>
        <taxon>Dikarya</taxon>
        <taxon>Basidiomycota</taxon>
        <taxon>Agaricomycotina</taxon>
        <taxon>Agaricomycetes</taxon>
        <taxon>Polyporales</taxon>
        <taxon>Cerrenaceae</taxon>
        <taxon>Somion</taxon>
    </lineage>
</organism>
<protein>
    <submittedName>
        <fullName evidence="2">Uncharacterized protein</fullName>
    </submittedName>
</protein>
<feature type="region of interest" description="Disordered" evidence="1">
    <location>
        <begin position="84"/>
        <end position="126"/>
    </location>
</feature>
<evidence type="ECO:0000313" key="3">
    <source>
        <dbReference type="Proteomes" id="UP001497453"/>
    </source>
</evidence>
<sequence>MSVDLHPSPFRRPGKGRVPATEISQGFPTYQAVTKEAEESRDPSTPGWVSNSAASSPETPSPISTHFAGIPAYYQDSVLFGGSYDGFVQQPNPNTPPAQQGPSESSLDKSPRTAPISIPTRSSLPQETLFASQGSPSFYESVETYTRIPPPNNISSSQSSTSSTSSLDNFMAYRDADKPYKPYPGYIFSGWDAVPSDERLFDDDDELAIRLDAIDVLDYAFYANMMAGRPRQLAPPKAPRMRTIPLPWV</sequence>
<feature type="compositionally biased region" description="Low complexity" evidence="1">
    <location>
        <begin position="155"/>
        <end position="166"/>
    </location>
</feature>
<feature type="compositionally biased region" description="Polar residues" evidence="1">
    <location>
        <begin position="47"/>
        <end position="64"/>
    </location>
</feature>
<feature type="region of interest" description="Disordered" evidence="1">
    <location>
        <begin position="145"/>
        <end position="166"/>
    </location>
</feature>
<dbReference type="EMBL" id="OZ037948">
    <property type="protein sequence ID" value="CAL1708892.1"/>
    <property type="molecule type" value="Genomic_DNA"/>
</dbReference>
<evidence type="ECO:0000313" key="2">
    <source>
        <dbReference type="EMBL" id="CAL1708892.1"/>
    </source>
</evidence>
<name>A0ABP1DP05_9APHY</name>